<evidence type="ECO:0000256" key="2">
    <source>
        <dbReference type="ARBA" id="ARBA00004754"/>
    </source>
</evidence>
<evidence type="ECO:0000256" key="1">
    <source>
        <dbReference type="ARBA" id="ARBA00001163"/>
    </source>
</evidence>
<accession>A0AAV7XXN9</accession>
<feature type="domain" description="Oxo-4-hydroxy-4-carboxy-5-ureidoimidazoline decarboxylase" evidence="8">
    <location>
        <begin position="136"/>
        <end position="285"/>
    </location>
</feature>
<evidence type="ECO:0000313" key="10">
    <source>
        <dbReference type="Proteomes" id="UP001075354"/>
    </source>
</evidence>
<dbReference type="InterPro" id="IPR036778">
    <property type="entry name" value="OHCU_decarboxylase_sf"/>
</dbReference>
<feature type="compositionally biased region" description="Basic and acidic residues" evidence="7">
    <location>
        <begin position="23"/>
        <end position="101"/>
    </location>
</feature>
<evidence type="ECO:0000259" key="8">
    <source>
        <dbReference type="Pfam" id="PF09349"/>
    </source>
</evidence>
<dbReference type="PANTHER" id="PTHR43466:SF1">
    <property type="entry name" value="2-OXO-4-HYDROXY-4-CARBOXY-5-UREIDOIMIDAZOLINE DECARBOXYLASE-RELATED"/>
    <property type="match status" value="1"/>
</dbReference>
<dbReference type="AlphaFoldDB" id="A0AAV7XXN9"/>
<keyword evidence="10" id="KW-1185">Reference proteome</keyword>
<evidence type="ECO:0000256" key="6">
    <source>
        <dbReference type="ARBA" id="ARBA00023239"/>
    </source>
</evidence>
<comment type="catalytic activity">
    <reaction evidence="1">
        <text>5-hydroxy-2-oxo-4-ureido-2,5-dihydro-1H-imidazole-5-carboxylate + H(+) = (S)-allantoin + CO2</text>
        <dbReference type="Rhea" id="RHEA:26301"/>
        <dbReference type="ChEBI" id="CHEBI:15378"/>
        <dbReference type="ChEBI" id="CHEBI:15678"/>
        <dbReference type="ChEBI" id="CHEBI:16526"/>
        <dbReference type="ChEBI" id="CHEBI:58639"/>
        <dbReference type="EC" id="4.1.1.97"/>
    </reaction>
</comment>
<dbReference type="GO" id="GO:0006144">
    <property type="term" value="P:purine nucleobase metabolic process"/>
    <property type="evidence" value="ECO:0007669"/>
    <property type="project" value="UniProtKB-KW"/>
</dbReference>
<evidence type="ECO:0000256" key="5">
    <source>
        <dbReference type="ARBA" id="ARBA00022793"/>
    </source>
</evidence>
<protein>
    <recommendedName>
        <fullName evidence="3">2-oxo-4-hydroxy-4-carboxy-5-ureidoimidazoline decarboxylase</fullName>
        <ecNumber evidence="3">4.1.1.97</ecNumber>
    </recommendedName>
</protein>
<dbReference type="GO" id="GO:0019628">
    <property type="term" value="P:urate catabolic process"/>
    <property type="evidence" value="ECO:0007669"/>
    <property type="project" value="TreeGrafter"/>
</dbReference>
<evidence type="ECO:0000256" key="4">
    <source>
        <dbReference type="ARBA" id="ARBA00022631"/>
    </source>
</evidence>
<dbReference type="GO" id="GO:0005777">
    <property type="term" value="C:peroxisome"/>
    <property type="evidence" value="ECO:0007669"/>
    <property type="project" value="TreeGrafter"/>
</dbReference>
<dbReference type="GO" id="GO:0051997">
    <property type="term" value="F:2-oxo-4-hydroxy-4-carboxy-5-ureidoimidazoline decarboxylase activity"/>
    <property type="evidence" value="ECO:0007669"/>
    <property type="project" value="UniProtKB-EC"/>
</dbReference>
<evidence type="ECO:0000313" key="9">
    <source>
        <dbReference type="EMBL" id="KAJ1529791.1"/>
    </source>
</evidence>
<name>A0AAV7XXN9_9NEOP</name>
<dbReference type="Pfam" id="PF09349">
    <property type="entry name" value="OHCU_decarbox"/>
    <property type="match status" value="1"/>
</dbReference>
<dbReference type="Gene3D" id="1.10.3330.10">
    <property type="entry name" value="Oxo-4-hydroxy-4-carboxy-5-ureidoimidazoline decarboxylase"/>
    <property type="match status" value="1"/>
</dbReference>
<organism evidence="9 10">
    <name type="scientific">Megalurothrips usitatus</name>
    <name type="common">bean blossom thrips</name>
    <dbReference type="NCBI Taxonomy" id="439358"/>
    <lineage>
        <taxon>Eukaryota</taxon>
        <taxon>Metazoa</taxon>
        <taxon>Ecdysozoa</taxon>
        <taxon>Arthropoda</taxon>
        <taxon>Hexapoda</taxon>
        <taxon>Insecta</taxon>
        <taxon>Pterygota</taxon>
        <taxon>Neoptera</taxon>
        <taxon>Paraneoptera</taxon>
        <taxon>Thysanoptera</taxon>
        <taxon>Terebrantia</taxon>
        <taxon>Thripoidea</taxon>
        <taxon>Thripidae</taxon>
        <taxon>Megalurothrips</taxon>
    </lineage>
</organism>
<keyword evidence="5" id="KW-0210">Decarboxylase</keyword>
<keyword evidence="4" id="KW-0659">Purine metabolism</keyword>
<evidence type="ECO:0000256" key="7">
    <source>
        <dbReference type="SAM" id="MobiDB-lite"/>
    </source>
</evidence>
<comment type="caution">
    <text evidence="9">The sequence shown here is derived from an EMBL/GenBank/DDBJ whole genome shotgun (WGS) entry which is preliminary data.</text>
</comment>
<dbReference type="Proteomes" id="UP001075354">
    <property type="component" value="Chromosome 3"/>
</dbReference>
<comment type="pathway">
    <text evidence="2">Purine metabolism; urate degradation; (S)-allantoin from urate: step 3/3.</text>
</comment>
<dbReference type="EC" id="4.1.1.97" evidence="3"/>
<gene>
    <name evidence="9" type="ORF">ONE63_006537</name>
</gene>
<dbReference type="SUPFAM" id="SSF158694">
    <property type="entry name" value="UraD-Like"/>
    <property type="match status" value="1"/>
</dbReference>
<sequence>MPTATEPSAPKAAAKPKPAPKKPAADGAEKPQPAEKKPTENKKRTTEKKRTTSGSEKKTASGSEKKAASGGEKKAAPGGEKKRTTSGGERKRTTSGGEKKHPAARPARKVEEVADEPAPEPVFVPKLPVTLPALNELAWASCAKVLENLLDLTPSLGAALAHRRPFKSAQHLVDELNLTLDGLPPSYIEAFLKRFSELALVPKSKLTKEHKCCVGLDKLTDEQRAELTPLYTEYREKFGFPFVLCAREAKAAELGMRLRSHLQATKDQELESGRKEAKKIARLRLLEVVAA</sequence>
<dbReference type="EMBL" id="JAPTSV010000003">
    <property type="protein sequence ID" value="KAJ1529791.1"/>
    <property type="molecule type" value="Genomic_DNA"/>
</dbReference>
<keyword evidence="6" id="KW-0456">Lyase</keyword>
<feature type="region of interest" description="Disordered" evidence="7">
    <location>
        <begin position="1"/>
        <end position="117"/>
    </location>
</feature>
<evidence type="ECO:0000256" key="3">
    <source>
        <dbReference type="ARBA" id="ARBA00012257"/>
    </source>
</evidence>
<dbReference type="InterPro" id="IPR018020">
    <property type="entry name" value="OHCU_decarboxylase"/>
</dbReference>
<proteinExistence type="predicted"/>
<reference evidence="9" key="1">
    <citation type="submission" date="2022-12" db="EMBL/GenBank/DDBJ databases">
        <title>Chromosome-level genome assembly of the bean flower thrips Megalurothrips usitatus.</title>
        <authorList>
            <person name="Ma L."/>
            <person name="Liu Q."/>
            <person name="Li H."/>
            <person name="Cai W."/>
        </authorList>
    </citation>
    <scope>NUCLEOTIDE SEQUENCE</scope>
    <source>
        <strain evidence="9">Cailab_2022a</strain>
    </source>
</reference>
<dbReference type="PANTHER" id="PTHR43466">
    <property type="entry name" value="2-OXO-4-HYDROXY-4-CARBOXY-5-UREIDOIMIDAZOLINE DECARBOXYLASE-RELATED"/>
    <property type="match status" value="1"/>
</dbReference>